<feature type="region of interest" description="Disordered" evidence="1">
    <location>
        <begin position="116"/>
        <end position="138"/>
    </location>
</feature>
<dbReference type="RefSeq" id="WP_062494610.1">
    <property type="nucleotide sequence ID" value="NZ_LHZB01000104.1"/>
</dbReference>
<name>A0A149QXI6_9PROT</name>
<gene>
    <name evidence="2" type="ORF">AD929_04185</name>
</gene>
<organism evidence="2 3">
    <name type="scientific">Gluconobacter potus</name>
    <dbReference type="NCBI Taxonomy" id="2724927"/>
    <lineage>
        <taxon>Bacteria</taxon>
        <taxon>Pseudomonadati</taxon>
        <taxon>Pseudomonadota</taxon>
        <taxon>Alphaproteobacteria</taxon>
        <taxon>Acetobacterales</taxon>
        <taxon>Acetobacteraceae</taxon>
        <taxon>Gluconobacter</taxon>
    </lineage>
</organism>
<evidence type="ECO:0000313" key="3">
    <source>
        <dbReference type="Proteomes" id="UP000075573"/>
    </source>
</evidence>
<proteinExistence type="predicted"/>
<accession>A0A149QXI6</accession>
<comment type="caution">
    <text evidence="2">The sequence shown here is derived from an EMBL/GenBank/DDBJ whole genome shotgun (WGS) entry which is preliminary data.</text>
</comment>
<feature type="compositionally biased region" description="Low complexity" evidence="1">
    <location>
        <begin position="124"/>
        <end position="138"/>
    </location>
</feature>
<dbReference type="Proteomes" id="UP000075573">
    <property type="component" value="Unassembled WGS sequence"/>
</dbReference>
<dbReference type="AlphaFoldDB" id="A0A149QXI6"/>
<reference evidence="2 3" key="1">
    <citation type="submission" date="2015-06" db="EMBL/GenBank/DDBJ databases">
        <title>Improved classification and identification of acetic acid bacteria using matrix-assisted laser desorption/ionization time-of-flight mass spectrometry; Gluconobacter nephelii and Gluconobacter uchimurae are later heterotypic synonyms of Gluconobacter japonicus and Gluconobacter oxydans, respectively.</title>
        <authorList>
            <person name="Li L."/>
            <person name="Cleenwerck I."/>
            <person name="De Vuyst L."/>
            <person name="Vandamme P."/>
        </authorList>
    </citation>
    <scope>NUCLEOTIDE SEQUENCE [LARGE SCALE GENOMIC DNA]</scope>
    <source>
        <strain evidence="2 3">LMG 1764</strain>
    </source>
</reference>
<dbReference type="PATRIC" id="fig|442.7.peg.2317"/>
<evidence type="ECO:0000256" key="1">
    <source>
        <dbReference type="SAM" id="MobiDB-lite"/>
    </source>
</evidence>
<protein>
    <submittedName>
        <fullName evidence="2">Uncharacterized protein</fullName>
    </submittedName>
</protein>
<evidence type="ECO:0000313" key="2">
    <source>
        <dbReference type="EMBL" id="KXV02015.1"/>
    </source>
</evidence>
<dbReference type="EMBL" id="LHZB01000104">
    <property type="protein sequence ID" value="KXV02015.1"/>
    <property type="molecule type" value="Genomic_DNA"/>
</dbReference>
<sequence length="138" mass="15668">MTVRKSSPATRQAPFKRLLGEAYKVHERKYDSCMAEQFGLYYPWPRVIKEMDILSQDIEGSMGLRPCPLRDEHILSPGFVLTDEHKVLVHDVMHKDANDFLNTLKSELTARWGNTLQMGKPSSEEPAPARSPAELQSA</sequence>